<evidence type="ECO:0000313" key="2">
    <source>
        <dbReference type="EMBL" id="GAA0464383.1"/>
    </source>
</evidence>
<feature type="region of interest" description="Disordered" evidence="1">
    <location>
        <begin position="161"/>
        <end position="181"/>
    </location>
</feature>
<accession>A0AAV3SI14</accession>
<dbReference type="Proteomes" id="UP001500962">
    <property type="component" value="Unassembled WGS sequence"/>
</dbReference>
<feature type="compositionally biased region" description="Basic and acidic residues" evidence="1">
    <location>
        <begin position="95"/>
        <end position="104"/>
    </location>
</feature>
<feature type="compositionally biased region" description="Basic and acidic residues" evidence="1">
    <location>
        <begin position="41"/>
        <end position="54"/>
    </location>
</feature>
<proteinExistence type="predicted"/>
<reference evidence="2" key="2">
    <citation type="submission" date="2023-12" db="EMBL/GenBank/DDBJ databases">
        <authorList>
            <person name="Sun Q."/>
            <person name="Inoue M."/>
        </authorList>
    </citation>
    <scope>NUCLEOTIDE SEQUENCE</scope>
    <source>
        <strain evidence="2">JCM 12289</strain>
    </source>
</reference>
<reference evidence="2" key="1">
    <citation type="journal article" date="2014" name="Int. J. Syst. Evol. Microbiol.">
        <title>Complete genome sequence of Corynebacterium casei LMG S-19264T (=DSM 44701T), isolated from a smear-ripened cheese.</title>
        <authorList>
            <consortium name="US DOE Joint Genome Institute (JGI-PGF)"/>
            <person name="Walter F."/>
            <person name="Albersmeier A."/>
            <person name="Kalinowski J."/>
            <person name="Ruckert C."/>
        </authorList>
    </citation>
    <scope>NUCLEOTIDE SEQUENCE</scope>
    <source>
        <strain evidence="2">JCM 12289</strain>
    </source>
</reference>
<feature type="region of interest" description="Disordered" evidence="1">
    <location>
        <begin position="1"/>
        <end position="54"/>
    </location>
</feature>
<dbReference type="AlphaFoldDB" id="A0AAV3SI14"/>
<name>A0AAV3SI14_HALDO</name>
<gene>
    <name evidence="2" type="ORF">GCM10008985_21540</name>
</gene>
<evidence type="ECO:0000256" key="1">
    <source>
        <dbReference type="SAM" id="MobiDB-lite"/>
    </source>
</evidence>
<protein>
    <recommendedName>
        <fullName evidence="4">HNH endonuclease</fullName>
    </recommendedName>
</protein>
<feature type="compositionally biased region" description="Acidic residues" evidence="1">
    <location>
        <begin position="105"/>
        <end position="114"/>
    </location>
</feature>
<evidence type="ECO:0008006" key="4">
    <source>
        <dbReference type="Google" id="ProtNLM"/>
    </source>
</evidence>
<feature type="region of interest" description="Disordered" evidence="1">
    <location>
        <begin position="95"/>
        <end position="117"/>
    </location>
</feature>
<comment type="caution">
    <text evidence="2">The sequence shown here is derived from an EMBL/GenBank/DDBJ whole genome shotgun (WGS) entry which is preliminary data.</text>
</comment>
<evidence type="ECO:0000313" key="3">
    <source>
        <dbReference type="Proteomes" id="UP001500962"/>
    </source>
</evidence>
<sequence length="212" mass="23852">MSQSKTYSGVHSPKDTARSRRVEHDNQPEETGDNDTVEPACRAREIGRGAERRKWRETPYNGRIRAFYEACEWCYPDGHPDDETETVVRSCREPTKYHRPRDEGEPCEQTDAPETDTAGTRISQDAIEPIGAISSLTDLQVGQRVVLESRKQPLRVIKSTSEPDGSVTLRGPSGGEYQIEGRPEYSQPYYLPKTGYLSEIIRVRVTIPVGAV</sequence>
<organism evidence="2 3">
    <name type="scientific">Halococcus dombrowskii</name>
    <dbReference type="NCBI Taxonomy" id="179637"/>
    <lineage>
        <taxon>Archaea</taxon>
        <taxon>Methanobacteriati</taxon>
        <taxon>Methanobacteriota</taxon>
        <taxon>Stenosarchaea group</taxon>
        <taxon>Halobacteria</taxon>
        <taxon>Halobacteriales</taxon>
        <taxon>Halococcaceae</taxon>
        <taxon>Halococcus</taxon>
    </lineage>
</organism>
<dbReference type="EMBL" id="BAAADN010000031">
    <property type="protein sequence ID" value="GAA0464383.1"/>
    <property type="molecule type" value="Genomic_DNA"/>
</dbReference>
<feature type="compositionally biased region" description="Basic and acidic residues" evidence="1">
    <location>
        <begin position="12"/>
        <end position="27"/>
    </location>
</feature>